<reference evidence="6" key="1">
    <citation type="journal article" date="2013" name="Nat. Genet.">
        <title>The draft genomes of soft-shell turtle and green sea turtle yield insights into the development and evolution of the turtle-specific body plan.</title>
        <authorList>
            <person name="Wang Z."/>
            <person name="Pascual-Anaya J."/>
            <person name="Zadissa A."/>
            <person name="Li W."/>
            <person name="Niimura Y."/>
            <person name="Huang Z."/>
            <person name="Li C."/>
            <person name="White S."/>
            <person name="Xiong Z."/>
            <person name="Fang D."/>
            <person name="Wang B."/>
            <person name="Ming Y."/>
            <person name="Chen Y."/>
            <person name="Zheng Y."/>
            <person name="Kuraku S."/>
            <person name="Pignatelli M."/>
            <person name="Herrero J."/>
            <person name="Beal K."/>
            <person name="Nozawa M."/>
            <person name="Li Q."/>
            <person name="Wang J."/>
            <person name="Zhang H."/>
            <person name="Yu L."/>
            <person name="Shigenobu S."/>
            <person name="Wang J."/>
            <person name="Liu J."/>
            <person name="Flicek P."/>
            <person name="Searle S."/>
            <person name="Wang J."/>
            <person name="Kuratani S."/>
            <person name="Yin Y."/>
            <person name="Aken B."/>
            <person name="Zhang G."/>
            <person name="Irie N."/>
        </authorList>
    </citation>
    <scope>NUCLEOTIDE SEQUENCE [LARGE SCALE GENOMIC DNA]</scope>
</reference>
<dbReference type="PRINTS" id="PR02088">
    <property type="entry name" value="HAUSAUGMINL2"/>
</dbReference>
<dbReference type="eggNOG" id="ENOG502RY4E">
    <property type="taxonomic scope" value="Eukaryota"/>
</dbReference>
<dbReference type="PROSITE" id="PS50192">
    <property type="entry name" value="T_SNARE"/>
    <property type="match status" value="1"/>
</dbReference>
<dbReference type="InterPro" id="IPR028346">
    <property type="entry name" value="HAUS2"/>
</dbReference>
<dbReference type="GO" id="GO:0031201">
    <property type="term" value="C:SNARE complex"/>
    <property type="evidence" value="ECO:0007669"/>
    <property type="project" value="UniProtKB-ARBA"/>
</dbReference>
<dbReference type="GO" id="GO:1990498">
    <property type="term" value="C:mitotic spindle microtubule"/>
    <property type="evidence" value="ECO:0007669"/>
    <property type="project" value="TreeGrafter"/>
</dbReference>
<dbReference type="PANTHER" id="PTHR16039:SF1">
    <property type="entry name" value="HAUS AUGMIN-LIKE COMPLEX SUBUNIT 2"/>
    <property type="match status" value="1"/>
</dbReference>
<dbReference type="Pfam" id="PF15003">
    <property type="entry name" value="HAUS2"/>
    <property type="match status" value="1"/>
</dbReference>
<evidence type="ECO:0000256" key="3">
    <source>
        <dbReference type="SAM" id="MobiDB-lite"/>
    </source>
</evidence>
<dbReference type="STRING" id="8469.M7BNU3"/>
<dbReference type="GO" id="GO:0070652">
    <property type="term" value="C:HAUS complex"/>
    <property type="evidence" value="ECO:0007669"/>
    <property type="project" value="InterPro"/>
</dbReference>
<feature type="domain" description="T-SNARE coiled-coil homology" evidence="4">
    <location>
        <begin position="86"/>
        <end position="129"/>
    </location>
</feature>
<dbReference type="GO" id="GO:0007098">
    <property type="term" value="P:centrosome cycle"/>
    <property type="evidence" value="ECO:0007669"/>
    <property type="project" value="InterPro"/>
</dbReference>
<dbReference type="GO" id="GO:0005813">
    <property type="term" value="C:centrosome"/>
    <property type="evidence" value="ECO:0007669"/>
    <property type="project" value="TreeGrafter"/>
</dbReference>
<dbReference type="Gene3D" id="1.20.5.110">
    <property type="match status" value="1"/>
</dbReference>
<feature type="compositionally biased region" description="Polar residues" evidence="3">
    <location>
        <begin position="56"/>
        <end position="73"/>
    </location>
</feature>
<dbReference type="SUPFAM" id="SSF58038">
    <property type="entry name" value="SNARE fusion complex"/>
    <property type="match status" value="1"/>
</dbReference>
<dbReference type="PANTHER" id="PTHR16039">
    <property type="entry name" value="HAUS AUGMIN-LIKE COMPLEX SUBUNIT 2"/>
    <property type="match status" value="1"/>
</dbReference>
<gene>
    <name evidence="5" type="ORF">UY3_03182</name>
</gene>
<comment type="similarity">
    <text evidence="2">Belongs to the SNAP-25 family.</text>
</comment>
<proteinExistence type="inferred from homology"/>
<evidence type="ECO:0000313" key="6">
    <source>
        <dbReference type="Proteomes" id="UP000031443"/>
    </source>
</evidence>
<feature type="region of interest" description="Disordered" evidence="3">
    <location>
        <begin position="56"/>
        <end position="79"/>
    </location>
</feature>
<dbReference type="GO" id="GO:0051225">
    <property type="term" value="P:spindle assembly"/>
    <property type="evidence" value="ECO:0007669"/>
    <property type="project" value="InterPro"/>
</dbReference>
<accession>M7BNU3</accession>
<dbReference type="SMART" id="SM00397">
    <property type="entry name" value="t_SNARE"/>
    <property type="match status" value="1"/>
</dbReference>
<evidence type="ECO:0000313" key="5">
    <source>
        <dbReference type="EMBL" id="EMP39586.1"/>
    </source>
</evidence>
<dbReference type="FunFam" id="1.20.5.110:FF:000018">
    <property type="entry name" value="Synaptosomal-associated protein"/>
    <property type="match status" value="1"/>
</dbReference>
<dbReference type="Pfam" id="PF00835">
    <property type="entry name" value="SNAP-25"/>
    <property type="match status" value="1"/>
</dbReference>
<dbReference type="AlphaFoldDB" id="M7BNU3"/>
<evidence type="ECO:0000256" key="2">
    <source>
        <dbReference type="RuleBase" id="RU003496"/>
    </source>
</evidence>
<dbReference type="InterPro" id="IPR000928">
    <property type="entry name" value="SNAP-25_dom"/>
</dbReference>
<protein>
    <recommendedName>
        <fullName evidence="2">Synaptosomal-associated protein</fullName>
    </recommendedName>
</protein>
<dbReference type="GO" id="GO:0006887">
    <property type="term" value="P:exocytosis"/>
    <property type="evidence" value="ECO:0007669"/>
    <property type="project" value="UniProtKB-ARBA"/>
</dbReference>
<sequence length="317" mass="35805">MDQINKDMREAEKTLTELNKCCGLCVCPCNRTKNFESGKSYKSTWGDGVENSTAHVVSSQPGRVTNNQPQTTGGASGGYITRITNDAREEEMDENLTQVGNILGNLKNLALDMGNEIDSQNKQIDRINEKEMLDLSAKQAPCFVHLTEMEKIADIRAEINQKSLETEILGLEKETADIAHPYFLTQKCQALQVMNKHLEAVLKEKRTLRQRLMKPLCQENLPIEAIFHRYVAELLTLAVAFIEKLESHLQTIRSIPQIPLSMKNMDNALAKINLLVTETEELAEQILTWREMQKGIHYDSSQITNESDPSFRSLVSP</sequence>
<dbReference type="Proteomes" id="UP000031443">
    <property type="component" value="Unassembled WGS sequence"/>
</dbReference>
<name>M7BNU3_CHEMY</name>
<dbReference type="GO" id="GO:0007020">
    <property type="term" value="P:microtubule nucleation"/>
    <property type="evidence" value="ECO:0007669"/>
    <property type="project" value="TreeGrafter"/>
</dbReference>
<dbReference type="InterPro" id="IPR000727">
    <property type="entry name" value="T_SNARE_dom"/>
</dbReference>
<organism evidence="5 6">
    <name type="scientific">Chelonia mydas</name>
    <name type="common">Green sea-turtle</name>
    <name type="synonym">Chelonia agassizi</name>
    <dbReference type="NCBI Taxonomy" id="8469"/>
    <lineage>
        <taxon>Eukaryota</taxon>
        <taxon>Metazoa</taxon>
        <taxon>Chordata</taxon>
        <taxon>Craniata</taxon>
        <taxon>Vertebrata</taxon>
        <taxon>Euteleostomi</taxon>
        <taxon>Archelosauria</taxon>
        <taxon>Testudinata</taxon>
        <taxon>Testudines</taxon>
        <taxon>Cryptodira</taxon>
        <taxon>Durocryptodira</taxon>
        <taxon>Americhelydia</taxon>
        <taxon>Chelonioidea</taxon>
        <taxon>Cheloniidae</taxon>
        <taxon>Chelonia</taxon>
    </lineage>
</organism>
<keyword evidence="1" id="KW-0175">Coiled coil</keyword>
<keyword evidence="6" id="KW-1185">Reference proteome</keyword>
<dbReference type="InterPro" id="IPR026242">
    <property type="entry name" value="HAUS2_metazoa"/>
</dbReference>
<dbReference type="EMBL" id="KB516251">
    <property type="protein sequence ID" value="EMP39586.1"/>
    <property type="molecule type" value="Genomic_DNA"/>
</dbReference>
<evidence type="ECO:0000256" key="1">
    <source>
        <dbReference type="ARBA" id="ARBA00023054"/>
    </source>
</evidence>
<evidence type="ECO:0000259" key="4">
    <source>
        <dbReference type="PROSITE" id="PS50192"/>
    </source>
</evidence>